<keyword evidence="1" id="KW-0285">Flavoprotein</keyword>
<dbReference type="InterPro" id="IPR009075">
    <property type="entry name" value="AcylCo_DH/oxidase_C"/>
</dbReference>
<dbReference type="PANTHER" id="PTHR43188">
    <property type="entry name" value="ACYL-COENZYME A OXIDASE"/>
    <property type="match status" value="1"/>
</dbReference>
<evidence type="ECO:0000256" key="1">
    <source>
        <dbReference type="ARBA" id="ARBA00022630"/>
    </source>
</evidence>
<sequence>MSLRAVQNADIILNDYFVPDDERFELAKDFASGTKEVLQHSRIFVAWIAAGMAAGACEAAFKYTMQRVQFGKPVAAKQLVQAQLVKCVQLVEQSLLLCMQISRMYDRGEVTIGRIAMVKAACTANCREVAAMSRNVMGGNGILLQNQAIKTLMDIEAIHTYEGSHEINTLVAGREMTGISAIR</sequence>
<evidence type="ECO:0000259" key="2">
    <source>
        <dbReference type="Pfam" id="PF00441"/>
    </source>
</evidence>
<dbReference type="Pfam" id="PF00441">
    <property type="entry name" value="Acyl-CoA_dh_1"/>
    <property type="match status" value="1"/>
</dbReference>
<name>A0A7S3I1U1_9SPIT</name>
<evidence type="ECO:0000313" key="3">
    <source>
        <dbReference type="EMBL" id="CAE0311314.1"/>
    </source>
</evidence>
<dbReference type="GO" id="GO:0006635">
    <property type="term" value="P:fatty acid beta-oxidation"/>
    <property type="evidence" value="ECO:0007669"/>
    <property type="project" value="InterPro"/>
</dbReference>
<proteinExistence type="predicted"/>
<dbReference type="EMBL" id="HBIE01020560">
    <property type="protein sequence ID" value="CAE0311314.1"/>
    <property type="molecule type" value="Transcribed_RNA"/>
</dbReference>
<dbReference type="InterPro" id="IPR036250">
    <property type="entry name" value="AcylCo_DH-like_C"/>
</dbReference>
<gene>
    <name evidence="3" type="ORF">FEHR0123_LOCUS6233</name>
</gene>
<dbReference type="InterPro" id="IPR045008">
    <property type="entry name" value="ACX4-like"/>
</dbReference>
<feature type="domain" description="Acyl-CoA dehydrogenase/oxidase C-terminal" evidence="2">
    <location>
        <begin position="35"/>
        <end position="176"/>
    </location>
</feature>
<dbReference type="Gene3D" id="1.20.140.10">
    <property type="entry name" value="Butyryl-CoA Dehydrogenase, subunit A, domain 3"/>
    <property type="match status" value="1"/>
</dbReference>
<reference evidence="3" key="1">
    <citation type="submission" date="2021-01" db="EMBL/GenBank/DDBJ databases">
        <authorList>
            <person name="Corre E."/>
            <person name="Pelletier E."/>
            <person name="Niang G."/>
            <person name="Scheremetjew M."/>
            <person name="Finn R."/>
            <person name="Kale V."/>
            <person name="Holt S."/>
            <person name="Cochrane G."/>
            <person name="Meng A."/>
            <person name="Brown T."/>
            <person name="Cohen L."/>
        </authorList>
    </citation>
    <scope>NUCLEOTIDE SEQUENCE</scope>
    <source>
        <strain evidence="3">Fehren 1</strain>
    </source>
</reference>
<dbReference type="GO" id="GO:0003995">
    <property type="term" value="F:acyl-CoA dehydrogenase activity"/>
    <property type="evidence" value="ECO:0007669"/>
    <property type="project" value="InterPro"/>
</dbReference>
<dbReference type="PANTHER" id="PTHR43188:SF1">
    <property type="entry name" value="ACYL-COA DEHYDROGENASE"/>
    <property type="match status" value="1"/>
</dbReference>
<dbReference type="GO" id="GO:0005777">
    <property type="term" value="C:peroxisome"/>
    <property type="evidence" value="ECO:0007669"/>
    <property type="project" value="TreeGrafter"/>
</dbReference>
<dbReference type="SUPFAM" id="SSF47203">
    <property type="entry name" value="Acyl-CoA dehydrogenase C-terminal domain-like"/>
    <property type="match status" value="1"/>
</dbReference>
<protein>
    <recommendedName>
        <fullName evidence="2">Acyl-CoA dehydrogenase/oxidase C-terminal domain-containing protein</fullName>
    </recommendedName>
</protein>
<accession>A0A7S3I1U1</accession>
<organism evidence="3">
    <name type="scientific">Favella ehrenbergii</name>
    <dbReference type="NCBI Taxonomy" id="182087"/>
    <lineage>
        <taxon>Eukaryota</taxon>
        <taxon>Sar</taxon>
        <taxon>Alveolata</taxon>
        <taxon>Ciliophora</taxon>
        <taxon>Intramacronucleata</taxon>
        <taxon>Spirotrichea</taxon>
        <taxon>Choreotrichia</taxon>
        <taxon>Tintinnida</taxon>
        <taxon>Xystonellidae</taxon>
        <taxon>Favella</taxon>
    </lineage>
</organism>
<dbReference type="AlphaFoldDB" id="A0A7S3I1U1"/>